<dbReference type="Gene3D" id="3.30.470.10">
    <property type="match status" value="1"/>
</dbReference>
<dbReference type="PANTHER" id="PTHR42743">
    <property type="entry name" value="AMINO-ACID AMINOTRANSFERASE"/>
    <property type="match status" value="1"/>
</dbReference>
<dbReference type="Gene3D" id="3.20.10.10">
    <property type="entry name" value="D-amino Acid Aminotransferase, subunit A, domain 2"/>
    <property type="match status" value="1"/>
</dbReference>
<dbReference type="Proteomes" id="UP000629619">
    <property type="component" value="Unassembled WGS sequence"/>
</dbReference>
<dbReference type="InterPro" id="IPR001544">
    <property type="entry name" value="Aminotrans_IV"/>
</dbReference>
<name>A0A919N9Q9_9ACTN</name>
<gene>
    <name evidence="2" type="ORF">Asi03nite_43620</name>
</gene>
<proteinExistence type="inferred from homology"/>
<dbReference type="RefSeq" id="WP_203682257.1">
    <property type="nucleotide sequence ID" value="NZ_BOMW01000041.1"/>
</dbReference>
<dbReference type="AlphaFoldDB" id="A0A919N9Q9"/>
<dbReference type="InterPro" id="IPR043131">
    <property type="entry name" value="BCAT-like_N"/>
</dbReference>
<dbReference type="GO" id="GO:0003824">
    <property type="term" value="F:catalytic activity"/>
    <property type="evidence" value="ECO:0007669"/>
    <property type="project" value="InterPro"/>
</dbReference>
<sequence length="259" mass="28147">MPEPGHLDGRPVTGAELQALAMTNYGHFTTFRVEGGRVRGLALHLDRLVRDCRATFGVPLDPDRVRELVRRAAPADRACTIRVTVFDPDLDLGHPARARSPRVLVTRRPAGTAPLPPMTAGTVAHVRDSPQIKSTGLFGALRRRREAQLLGYDDALFTDGAGFVSEGATWNVCFSDGAHVVWPDAPCLPGVTMRLLRRPSHRVAPVSPADLATMRAAFATNAAIGVREIGRIDDVVFAGDRRVLDELRAAYHDIEPDAL</sequence>
<dbReference type="Pfam" id="PF01063">
    <property type="entry name" value="Aminotran_4"/>
    <property type="match status" value="1"/>
</dbReference>
<dbReference type="EMBL" id="BOMW01000041">
    <property type="protein sequence ID" value="GIF06824.1"/>
    <property type="molecule type" value="Genomic_DNA"/>
</dbReference>
<protein>
    <recommendedName>
        <fullName evidence="4">Branched-subunit amino acid aminotransferase/4-amino-4-deoxychorismate lyase</fullName>
    </recommendedName>
</protein>
<keyword evidence="3" id="KW-1185">Reference proteome</keyword>
<comment type="caution">
    <text evidence="2">The sequence shown here is derived from an EMBL/GenBank/DDBJ whole genome shotgun (WGS) entry which is preliminary data.</text>
</comment>
<evidence type="ECO:0000313" key="3">
    <source>
        <dbReference type="Proteomes" id="UP000629619"/>
    </source>
</evidence>
<dbReference type="InterPro" id="IPR050571">
    <property type="entry name" value="Class-IV_PLP-Dep_Aminotrnsfr"/>
</dbReference>
<evidence type="ECO:0008006" key="4">
    <source>
        <dbReference type="Google" id="ProtNLM"/>
    </source>
</evidence>
<dbReference type="PANTHER" id="PTHR42743:SF13">
    <property type="entry name" value="P-LOOP CONTAINING NUCLEOSIDE TRIPHOSPHATE HYDROLASE PROTEIN"/>
    <property type="match status" value="1"/>
</dbReference>
<dbReference type="SUPFAM" id="SSF56752">
    <property type="entry name" value="D-aminoacid aminotransferase-like PLP-dependent enzymes"/>
    <property type="match status" value="1"/>
</dbReference>
<comment type="similarity">
    <text evidence="1">Belongs to the class-IV pyridoxal-phosphate-dependent aminotransferase family.</text>
</comment>
<dbReference type="InterPro" id="IPR036038">
    <property type="entry name" value="Aminotransferase-like"/>
</dbReference>
<accession>A0A919N9Q9</accession>
<dbReference type="NCBIfam" id="NF006734">
    <property type="entry name" value="PRK09266.1"/>
    <property type="match status" value="1"/>
</dbReference>
<evidence type="ECO:0000313" key="2">
    <source>
        <dbReference type="EMBL" id="GIF06824.1"/>
    </source>
</evidence>
<organism evidence="2 3">
    <name type="scientific">Actinoplanes siamensis</name>
    <dbReference type="NCBI Taxonomy" id="1223317"/>
    <lineage>
        <taxon>Bacteria</taxon>
        <taxon>Bacillati</taxon>
        <taxon>Actinomycetota</taxon>
        <taxon>Actinomycetes</taxon>
        <taxon>Micromonosporales</taxon>
        <taxon>Micromonosporaceae</taxon>
        <taxon>Actinoplanes</taxon>
    </lineage>
</organism>
<dbReference type="GO" id="GO:0046394">
    <property type="term" value="P:carboxylic acid biosynthetic process"/>
    <property type="evidence" value="ECO:0007669"/>
    <property type="project" value="UniProtKB-ARBA"/>
</dbReference>
<dbReference type="InterPro" id="IPR043132">
    <property type="entry name" value="BCAT-like_C"/>
</dbReference>
<reference evidence="2" key="1">
    <citation type="submission" date="2021-01" db="EMBL/GenBank/DDBJ databases">
        <title>Whole genome shotgun sequence of Actinoplanes siamensis NBRC 109076.</title>
        <authorList>
            <person name="Komaki H."/>
            <person name="Tamura T."/>
        </authorList>
    </citation>
    <scope>NUCLEOTIDE SEQUENCE</scope>
    <source>
        <strain evidence="2">NBRC 109076</strain>
    </source>
</reference>
<evidence type="ECO:0000256" key="1">
    <source>
        <dbReference type="ARBA" id="ARBA00009320"/>
    </source>
</evidence>